<dbReference type="Pfam" id="PF02769">
    <property type="entry name" value="AIRS_C"/>
    <property type="match status" value="1"/>
</dbReference>
<dbReference type="PIRSF" id="PIRSF005644">
    <property type="entry name" value="Hdrgns_mtr_HypE"/>
    <property type="match status" value="1"/>
</dbReference>
<feature type="domain" description="PurM-like N-terminal" evidence="2">
    <location>
        <begin position="33"/>
        <end position="138"/>
    </location>
</feature>
<evidence type="ECO:0000259" key="2">
    <source>
        <dbReference type="Pfam" id="PF00586"/>
    </source>
</evidence>
<dbReference type="EMBL" id="LTBB01000004">
    <property type="protein sequence ID" value="KYH29293.1"/>
    <property type="molecule type" value="Genomic_DNA"/>
</dbReference>
<dbReference type="GO" id="GO:0051604">
    <property type="term" value="P:protein maturation"/>
    <property type="evidence" value="ECO:0007669"/>
    <property type="project" value="TreeGrafter"/>
</dbReference>
<dbReference type="PANTHER" id="PTHR30303:SF4">
    <property type="entry name" value="HYDROGENASE EXPRESSION_FORMATION PROTEIN HYPE"/>
    <property type="match status" value="1"/>
</dbReference>
<sequence>MKIGKLDWKDLNEIISNNKGSLRKDVRIRSGIGEDCCVINFGEYECVMSTDPITGAEGNIGKLAVHINSNDIASCGVEPLGILVTILVPPKTELKEIKKVMEEIHEESKVLNMEVLGGHTEVTDAVNRIVVSCTTIGKTKSGKAVSTRGAQKGDDIIVTKQLCLEGTYILVNDYYDKIKNILTKEEIDEAKNYIKKISVVKEGKIAGQFGVNSMHDITEGGLLGALWEVAEGSKVGFTIYKNLLPISNITKKVCELFSIDPLRFISSGSMLITCKNGSDLVKRLKENGVDAVVIGEITEEGKVLVEKDEKKLVYPPESDELFKVLEL</sequence>
<gene>
    <name evidence="4" type="primary">hypE_2</name>
    <name evidence="4" type="ORF">CLCOL_10360</name>
</gene>
<dbReference type="Gene3D" id="3.90.650.10">
    <property type="entry name" value="PurM-like C-terminal domain"/>
    <property type="match status" value="1"/>
</dbReference>
<protein>
    <submittedName>
        <fullName evidence="4">Hydrogenase expression/formation protein HypE</fullName>
    </submittedName>
</protein>
<dbReference type="CDD" id="cd06061">
    <property type="entry name" value="PurM-like1"/>
    <property type="match status" value="1"/>
</dbReference>
<feature type="domain" description="PurM-like C-terminal" evidence="3">
    <location>
        <begin position="152"/>
        <end position="303"/>
    </location>
</feature>
<dbReference type="RefSeq" id="WP_061857915.1">
    <property type="nucleotide sequence ID" value="NZ_LTBB01000004.1"/>
</dbReference>
<proteinExistence type="inferred from homology"/>
<name>A0A151ANT8_9CLOT</name>
<dbReference type="PANTHER" id="PTHR30303">
    <property type="entry name" value="HYDROGENASE ISOENZYMES FORMATION PROTEIN HYPE"/>
    <property type="match status" value="1"/>
</dbReference>
<dbReference type="SUPFAM" id="SSF55326">
    <property type="entry name" value="PurM N-terminal domain-like"/>
    <property type="match status" value="1"/>
</dbReference>
<comment type="similarity">
    <text evidence="1">Belongs to the HypE family.</text>
</comment>
<evidence type="ECO:0000313" key="5">
    <source>
        <dbReference type="Proteomes" id="UP000075374"/>
    </source>
</evidence>
<keyword evidence="5" id="KW-1185">Reference proteome</keyword>
<evidence type="ECO:0000259" key="3">
    <source>
        <dbReference type="Pfam" id="PF02769"/>
    </source>
</evidence>
<dbReference type="InterPro" id="IPR010918">
    <property type="entry name" value="PurM-like_C_dom"/>
</dbReference>
<dbReference type="STRING" id="1121305.CLCOL_10360"/>
<dbReference type="PATRIC" id="fig|1121305.3.peg.1040"/>
<reference evidence="4 5" key="1">
    <citation type="submission" date="2016-02" db="EMBL/GenBank/DDBJ databases">
        <title>Genome sequence of Clostridium colicanis DSM 13634.</title>
        <authorList>
            <person name="Poehlein A."/>
            <person name="Daniel R."/>
        </authorList>
    </citation>
    <scope>NUCLEOTIDE SEQUENCE [LARGE SCALE GENOMIC DNA]</scope>
    <source>
        <strain evidence="4 5">DSM 13634</strain>
    </source>
</reference>
<dbReference type="Gene3D" id="3.30.1330.10">
    <property type="entry name" value="PurM-like, N-terminal domain"/>
    <property type="match status" value="1"/>
</dbReference>
<dbReference type="InterPro" id="IPR016188">
    <property type="entry name" value="PurM-like_N"/>
</dbReference>
<dbReference type="InterPro" id="IPR036921">
    <property type="entry name" value="PurM-like_N_sf"/>
</dbReference>
<accession>A0A151ANT8</accession>
<evidence type="ECO:0000256" key="1">
    <source>
        <dbReference type="ARBA" id="ARBA00006243"/>
    </source>
</evidence>
<evidence type="ECO:0000313" key="4">
    <source>
        <dbReference type="EMBL" id="KYH29293.1"/>
    </source>
</evidence>
<dbReference type="AlphaFoldDB" id="A0A151ANT8"/>
<comment type="caution">
    <text evidence="4">The sequence shown here is derived from an EMBL/GenBank/DDBJ whole genome shotgun (WGS) entry which is preliminary data.</text>
</comment>
<dbReference type="InterPro" id="IPR011854">
    <property type="entry name" value="HypE"/>
</dbReference>
<organism evidence="4 5">
    <name type="scientific">Clostridium colicanis DSM 13634</name>
    <dbReference type="NCBI Taxonomy" id="1121305"/>
    <lineage>
        <taxon>Bacteria</taxon>
        <taxon>Bacillati</taxon>
        <taxon>Bacillota</taxon>
        <taxon>Clostridia</taxon>
        <taxon>Eubacteriales</taxon>
        <taxon>Clostridiaceae</taxon>
        <taxon>Clostridium</taxon>
    </lineage>
</organism>
<dbReference type="InterPro" id="IPR036676">
    <property type="entry name" value="PurM-like_C_sf"/>
</dbReference>
<dbReference type="Pfam" id="PF00586">
    <property type="entry name" value="AIRS"/>
    <property type="match status" value="1"/>
</dbReference>
<dbReference type="Proteomes" id="UP000075374">
    <property type="component" value="Unassembled WGS sequence"/>
</dbReference>
<dbReference type="SUPFAM" id="SSF56042">
    <property type="entry name" value="PurM C-terminal domain-like"/>
    <property type="match status" value="1"/>
</dbReference>